<dbReference type="InterPro" id="IPR058210">
    <property type="entry name" value="SACS/Nov_dom"/>
</dbReference>
<dbReference type="InterPro" id="IPR000210">
    <property type="entry name" value="BTB/POZ_dom"/>
</dbReference>
<dbReference type="Proteomes" id="UP001153678">
    <property type="component" value="Unassembled WGS sequence"/>
</dbReference>
<protein>
    <submittedName>
        <fullName evidence="2">17435_t:CDS:1</fullName>
    </submittedName>
</protein>
<dbReference type="AlphaFoldDB" id="A0A9W4SE80"/>
<dbReference type="Pfam" id="PF00651">
    <property type="entry name" value="BTB"/>
    <property type="match status" value="1"/>
</dbReference>
<name>A0A9W4SE80_9GLOM</name>
<dbReference type="GO" id="GO:0030544">
    <property type="term" value="F:Hsp70 protein binding"/>
    <property type="evidence" value="ECO:0007669"/>
    <property type="project" value="TreeGrafter"/>
</dbReference>
<gene>
    <name evidence="2" type="ORF">FWILDA_LOCUS2425</name>
</gene>
<dbReference type="InterPro" id="IPR011333">
    <property type="entry name" value="SKP1/BTB/POZ_sf"/>
</dbReference>
<dbReference type="InterPro" id="IPR036890">
    <property type="entry name" value="HATPase_C_sf"/>
</dbReference>
<reference evidence="2" key="1">
    <citation type="submission" date="2022-08" db="EMBL/GenBank/DDBJ databases">
        <authorList>
            <person name="Kallberg Y."/>
            <person name="Tangrot J."/>
            <person name="Rosling A."/>
        </authorList>
    </citation>
    <scope>NUCLEOTIDE SEQUENCE</scope>
    <source>
        <strain evidence="2">Wild A</strain>
    </source>
</reference>
<dbReference type="Pfam" id="PF25794">
    <property type="entry name" value="SACS"/>
    <property type="match status" value="1"/>
</dbReference>
<feature type="domain" description="BTB" evidence="1">
    <location>
        <begin position="1065"/>
        <end position="1133"/>
    </location>
</feature>
<evidence type="ECO:0000313" key="2">
    <source>
        <dbReference type="EMBL" id="CAI2166143.1"/>
    </source>
</evidence>
<keyword evidence="3" id="KW-1185">Reference proteome</keyword>
<dbReference type="SMART" id="SM00225">
    <property type="entry name" value="BTB"/>
    <property type="match status" value="1"/>
</dbReference>
<accession>A0A9W4SE80</accession>
<dbReference type="InterPro" id="IPR052972">
    <property type="entry name" value="Sacsin_chaperone_reg"/>
</dbReference>
<dbReference type="PANTHER" id="PTHR15600:SF42">
    <property type="entry name" value="SACSIN"/>
    <property type="match status" value="1"/>
</dbReference>
<dbReference type="SUPFAM" id="SSF55874">
    <property type="entry name" value="ATPase domain of HSP90 chaperone/DNA topoisomerase II/histidine kinase"/>
    <property type="match status" value="1"/>
</dbReference>
<dbReference type="NCBIfam" id="NF047352">
    <property type="entry name" value="P_loop_sacsin"/>
    <property type="match status" value="1"/>
</dbReference>
<dbReference type="SUPFAM" id="SSF54695">
    <property type="entry name" value="POZ domain"/>
    <property type="match status" value="1"/>
</dbReference>
<sequence>MSLSSTSQSYGQNETLISSIRNIIKDYPCQSILKEFLQNADDAGASRFHVIIDGRSHPTKALLCDEMKAWQGPAILIFNNAMFKTTDFDSLMQIRVGGKQGDDTKIGKHGLGFNSCYHFTDVPSFISGDSIAFLDPQEKFLPRRHGVTQRGIIGPFPKNGIGGYSEKDQLVPYEGIEGIDFLSTFQGTLFRIPLRKQPSDISDSIFTTDQIFELFTSLKSTISSQFLFLRSIETIEISHIPKEKAPNQLNPLYKAIITGLTENLRNQRKCVMNNKIQAFQMDIEQIENHKIVQKDSWIIATGAQPNPEDSQLNKYSERYRLRILGGIASLHKSSKNDNNRNDIGLGANFPYFKMKSKSDNTFNECQSAIGLEATFASRETKSCKKKTKSDNIFNECQSFVGLGAIFANHEIKSCKKINKSDYISKEYQSIIGFEASFANHEKKSSKQKSKSDNIFNEFQSDIGLESNFANREKKSCQKKSLSVNIFNEYRSDFIGRLYSFLSLPDTTSLPFHLNGTWAQGSDRGRLLMEKDNSPDIDRQKLNWNRHILLDFLPKLYCKLIKKAIELKERENGEGIESNEYREKIHPISKFWPFPIQNNSKYVIEFGFKVLEFIIQKEDLFAGSIENRVNSLFELLSSEQIVQLRNFLKIAWAEIATPNFKSLVCYFPIWKVLSNPLDENSKSVPLKPATCGYILERNIKQYQIKTSNIYLDALGRLNRLILTELNVPKRTIYEYTFEDVEFPKEYDSSYLDFLKDILKDNRIVQNLKDRRCFPNSITKELKKISDLYDNSNLVFRTVFGGESSVFLHPEFSKYIRILSTIGFKNKINLEIFRMCADKVNYLYKNISSLNLESIEGIPFIPITKNLGNPYNLHYKHPQALDCLNNVILPAYREVAWSKMPLIADDVIPPQQVLEKYPSFGKPGISIVISHLRFLYSVLRNDKVWKKNWTDVFRNNIYEVYKWLDVECSSNEGLDLSEYICSEPLFLNYNRNQDPFNLENWVTSADLILNSEYVHPDLARYPTMLKSAGAREIRRPNVQINVRNHDQSRHNQSTLFKFLFDQTPSLNDVNFIVNGHNIKASRYILAASSEIFRQKFISEETSPINPVTITIGDIEPNSMHILLRYLYGQNIDEAIQNRLSLNDNVDLSFEPNTDESQDLVLYKDLLKLSDDYKLDHLKELIELRLSRLVRMSNVDVMKRFAEISNASQLNEYCQHFNRENSGVKT</sequence>
<evidence type="ECO:0000259" key="1">
    <source>
        <dbReference type="PROSITE" id="PS50097"/>
    </source>
</evidence>
<dbReference type="OrthoDB" id="1262810at2759"/>
<dbReference type="PANTHER" id="PTHR15600">
    <property type="entry name" value="SACSIN"/>
    <property type="match status" value="1"/>
</dbReference>
<evidence type="ECO:0000313" key="3">
    <source>
        <dbReference type="Proteomes" id="UP001153678"/>
    </source>
</evidence>
<dbReference type="Gene3D" id="3.30.710.10">
    <property type="entry name" value="Potassium Channel Kv1.1, Chain A"/>
    <property type="match status" value="1"/>
</dbReference>
<dbReference type="PROSITE" id="PS50097">
    <property type="entry name" value="BTB"/>
    <property type="match status" value="1"/>
</dbReference>
<comment type="caution">
    <text evidence="2">The sequence shown here is derived from an EMBL/GenBank/DDBJ whole genome shotgun (WGS) entry which is preliminary data.</text>
</comment>
<dbReference type="CDD" id="cd18186">
    <property type="entry name" value="BTB_POZ_ZBTB_KLHL-like"/>
    <property type="match status" value="1"/>
</dbReference>
<proteinExistence type="predicted"/>
<dbReference type="EMBL" id="CAMKVN010000279">
    <property type="protein sequence ID" value="CAI2166143.1"/>
    <property type="molecule type" value="Genomic_DNA"/>
</dbReference>
<organism evidence="2 3">
    <name type="scientific">Funneliformis geosporum</name>
    <dbReference type="NCBI Taxonomy" id="1117311"/>
    <lineage>
        <taxon>Eukaryota</taxon>
        <taxon>Fungi</taxon>
        <taxon>Fungi incertae sedis</taxon>
        <taxon>Mucoromycota</taxon>
        <taxon>Glomeromycotina</taxon>
        <taxon>Glomeromycetes</taxon>
        <taxon>Glomerales</taxon>
        <taxon>Glomeraceae</taxon>
        <taxon>Funneliformis</taxon>
    </lineage>
</organism>